<protein>
    <recommendedName>
        <fullName evidence="6">Ankyrin repeat protein</fullName>
    </recommendedName>
</protein>
<dbReference type="InterPro" id="IPR050889">
    <property type="entry name" value="Dendritic_Spine_Reg/Scaffold"/>
</dbReference>
<dbReference type="Pfam" id="PF12796">
    <property type="entry name" value="Ank_2"/>
    <property type="match status" value="1"/>
</dbReference>
<dbReference type="PROSITE" id="PS50088">
    <property type="entry name" value="ANK_REPEAT"/>
    <property type="match status" value="3"/>
</dbReference>
<proteinExistence type="predicted"/>
<evidence type="ECO:0000256" key="2">
    <source>
        <dbReference type="ARBA" id="ARBA00023043"/>
    </source>
</evidence>
<dbReference type="InterPro" id="IPR002110">
    <property type="entry name" value="Ankyrin_rpt"/>
</dbReference>
<dbReference type="EMBL" id="JAPEUY010000017">
    <property type="protein sequence ID" value="KAJ4364448.1"/>
    <property type="molecule type" value="Genomic_DNA"/>
</dbReference>
<gene>
    <name evidence="4" type="ORF">N0V83_009042</name>
</gene>
<dbReference type="OrthoDB" id="21416at2759"/>
<name>A0A9W8Y2M8_9PLEO</name>
<dbReference type="SUPFAM" id="SSF48403">
    <property type="entry name" value="Ankyrin repeat"/>
    <property type="match status" value="1"/>
</dbReference>
<dbReference type="Pfam" id="PF00023">
    <property type="entry name" value="Ank"/>
    <property type="match status" value="1"/>
</dbReference>
<keyword evidence="5" id="KW-1185">Reference proteome</keyword>
<comment type="caution">
    <text evidence="4">The sequence shown here is derived from an EMBL/GenBank/DDBJ whole genome shotgun (WGS) entry which is preliminary data.</text>
</comment>
<evidence type="ECO:0000256" key="1">
    <source>
        <dbReference type="ARBA" id="ARBA00022737"/>
    </source>
</evidence>
<feature type="repeat" description="ANK" evidence="3">
    <location>
        <begin position="346"/>
        <end position="368"/>
    </location>
</feature>
<evidence type="ECO:0000313" key="4">
    <source>
        <dbReference type="EMBL" id="KAJ4364448.1"/>
    </source>
</evidence>
<dbReference type="SMART" id="SM00248">
    <property type="entry name" value="ANK"/>
    <property type="match status" value="7"/>
</dbReference>
<dbReference type="PANTHER" id="PTHR24166">
    <property type="entry name" value="ROLLING PEBBLES, ISOFORM B"/>
    <property type="match status" value="1"/>
</dbReference>
<sequence>MTSNIDSFLKTREIFLEAAADLLKRPEIGAPQIVTESQMFLPCRFARFPAVVSQITKQGKPDCLGRSVAHIIYDAGEWPPTHVDSCDILGRTVLYLACLNRDFKGVKRLLKADAELIKTRLAQVLPLRPQIFSKLEVKAANGLRPLDVAVIAGDTTICKEICDMAAMNATNIQVSADIQRQMMLDQAHTDKQVQDQAGVHCDETCTQTFRRQSEVIDRTHEILKLARNLANKVSMNAHYDPNSGSSSRSPLMWAAFLGHGALVQYLRTTPTSIGALTDRFGYSAIGLAAMQGHLKVIKYLVDQGCQHDSPDVHGRSPFWYAARNSHYNVLIFLHGVGVYLDRKDNDGFTPLAVAARDGHADVVAFLLDDTRQRSHPHLDRWSKQPRDDFLSGTNSQQTPLFLAASGGHAKCVNLLLQLGSEALGDFNIQQAYAVAQGNSFQETCKVFESSRFPAALLHGHFSHYGNEFGYGMSQ</sequence>
<feature type="repeat" description="ANK" evidence="3">
    <location>
        <begin position="395"/>
        <end position="421"/>
    </location>
</feature>
<feature type="repeat" description="ANK" evidence="3">
    <location>
        <begin position="280"/>
        <end position="312"/>
    </location>
</feature>
<dbReference type="InterPro" id="IPR036770">
    <property type="entry name" value="Ankyrin_rpt-contain_sf"/>
</dbReference>
<dbReference type="PANTHER" id="PTHR24166:SF48">
    <property type="entry name" value="PROTEIN VAPYRIN"/>
    <property type="match status" value="1"/>
</dbReference>
<organism evidence="4 5">
    <name type="scientific">Neocucurbitaria cava</name>
    <dbReference type="NCBI Taxonomy" id="798079"/>
    <lineage>
        <taxon>Eukaryota</taxon>
        <taxon>Fungi</taxon>
        <taxon>Dikarya</taxon>
        <taxon>Ascomycota</taxon>
        <taxon>Pezizomycotina</taxon>
        <taxon>Dothideomycetes</taxon>
        <taxon>Pleosporomycetidae</taxon>
        <taxon>Pleosporales</taxon>
        <taxon>Pleosporineae</taxon>
        <taxon>Cucurbitariaceae</taxon>
        <taxon>Neocucurbitaria</taxon>
    </lineage>
</organism>
<dbReference type="Proteomes" id="UP001140560">
    <property type="component" value="Unassembled WGS sequence"/>
</dbReference>
<evidence type="ECO:0008006" key="6">
    <source>
        <dbReference type="Google" id="ProtNLM"/>
    </source>
</evidence>
<dbReference type="Gene3D" id="1.25.40.20">
    <property type="entry name" value="Ankyrin repeat-containing domain"/>
    <property type="match status" value="2"/>
</dbReference>
<reference evidence="4" key="1">
    <citation type="submission" date="2022-10" db="EMBL/GenBank/DDBJ databases">
        <title>Tapping the CABI collections for fungal endophytes: first genome assemblies for Collariella, Neodidymelliopsis, Ascochyta clinopodiicola, Didymella pomorum, Didymosphaeria variabile, Neocosmospora piperis and Neocucurbitaria cava.</title>
        <authorList>
            <person name="Hill R."/>
        </authorList>
    </citation>
    <scope>NUCLEOTIDE SEQUENCE</scope>
    <source>
        <strain evidence="4">IMI 356814</strain>
    </source>
</reference>
<evidence type="ECO:0000313" key="5">
    <source>
        <dbReference type="Proteomes" id="UP001140560"/>
    </source>
</evidence>
<dbReference type="PROSITE" id="PS50297">
    <property type="entry name" value="ANK_REP_REGION"/>
    <property type="match status" value="3"/>
</dbReference>
<dbReference type="AlphaFoldDB" id="A0A9W8Y2M8"/>
<keyword evidence="1" id="KW-0677">Repeat</keyword>
<accession>A0A9W8Y2M8</accession>
<keyword evidence="2 3" id="KW-0040">ANK repeat</keyword>
<evidence type="ECO:0000256" key="3">
    <source>
        <dbReference type="PROSITE-ProRule" id="PRU00023"/>
    </source>
</evidence>